<dbReference type="PANTHER" id="PTHR37834:SF2">
    <property type="entry name" value="ESTERASE, SGNH HYDROLASE-TYPE"/>
    <property type="match status" value="1"/>
</dbReference>
<dbReference type="Pfam" id="PF13472">
    <property type="entry name" value="Lipase_GDSL_2"/>
    <property type="match status" value="1"/>
</dbReference>
<dbReference type="InterPro" id="IPR013830">
    <property type="entry name" value="SGNH_hydro"/>
</dbReference>
<evidence type="ECO:0000259" key="1">
    <source>
        <dbReference type="Pfam" id="PF13472"/>
    </source>
</evidence>
<dbReference type="EMBL" id="JAUDCL010000009">
    <property type="protein sequence ID" value="MDM8200985.1"/>
    <property type="molecule type" value="Genomic_DNA"/>
</dbReference>
<dbReference type="Gene3D" id="2.60.120.260">
    <property type="entry name" value="Galactose-binding domain-like"/>
    <property type="match status" value="1"/>
</dbReference>
<evidence type="ECO:0000313" key="3">
    <source>
        <dbReference type="Proteomes" id="UP001529380"/>
    </source>
</evidence>
<dbReference type="PANTHER" id="PTHR37834">
    <property type="entry name" value="GDSL-LIKE LIPASE/ACYLHYDROLASE DOMAIN PROTEIN (AFU_ORTHOLOGUE AFUA_2G00620)"/>
    <property type="match status" value="1"/>
</dbReference>
<reference evidence="2 3" key="3">
    <citation type="submission" date="2023-06" db="EMBL/GenBank/DDBJ databases">
        <authorList>
            <person name="Zeman M."/>
            <person name="Kubasova T."/>
            <person name="Jahodarova E."/>
            <person name="Nykrynova M."/>
            <person name="Rychlik I."/>
        </authorList>
    </citation>
    <scope>NUCLEOTIDE SEQUENCE [LARGE SCALE GENOMIC DNA]</scope>
    <source>
        <strain evidence="2 3">ET340</strain>
    </source>
</reference>
<gene>
    <name evidence="2" type="ORF">QUW08_06720</name>
</gene>
<accession>A0ABT7UQ10</accession>
<dbReference type="Proteomes" id="UP001529380">
    <property type="component" value="Unassembled WGS sequence"/>
</dbReference>
<dbReference type="CDD" id="cd01831">
    <property type="entry name" value="Endoglucanase_E_like"/>
    <property type="match status" value="1"/>
</dbReference>
<protein>
    <submittedName>
        <fullName evidence="2">GDSL-type esterase/lipase family protein</fullName>
    </submittedName>
</protein>
<dbReference type="Gene3D" id="3.40.50.1110">
    <property type="entry name" value="SGNH hydrolase"/>
    <property type="match status" value="1"/>
</dbReference>
<dbReference type="InterPro" id="IPR036514">
    <property type="entry name" value="SGNH_hydro_sf"/>
</dbReference>
<dbReference type="InterPro" id="IPR037461">
    <property type="entry name" value="CtCE2-like_dom"/>
</dbReference>
<dbReference type="SUPFAM" id="SSF52266">
    <property type="entry name" value="SGNH hydrolase"/>
    <property type="match status" value="1"/>
</dbReference>
<sequence length="368" mass="40570">MKRTELIDLPQVRVLGRIARRTQPQPLFWAASGLAFDFTGSELWLEVEADYGQVGPWLSVEVNGAWIARVPLCRGRQMVCLARELSCGIVKHIRVLKDTQAMFDDPEHLVQAVALHQADGEILPPAEPSCRLEFVGDSLTSGEGILGAQAEEDWSGMFFGAINDYAYLTAQQLNAEYRTLSQSGWGVYRGWDNDPRHAIPPLYSTVCAAARGETARALGAAEPMNFADWQPDAVIVNLGTNDNSAFTSPEWVDPATGERFKLRCDEQGLPLPQDRQKVEDAAVELLKIIRTHNPKAQIVWCYGMIGGQLGSTLARAVERFAREQQDSRCHFLALPEVTAATMGSRLHPGIGCHQLAAQTLSDFLSKVL</sequence>
<name>A0ABT7UQ10_9FIRM</name>
<comment type="caution">
    <text evidence="2">The sequence shown here is derived from an EMBL/GenBank/DDBJ whole genome shotgun (WGS) entry which is preliminary data.</text>
</comment>
<proteinExistence type="predicted"/>
<feature type="domain" description="SGNH hydrolase-type esterase" evidence="1">
    <location>
        <begin position="134"/>
        <end position="334"/>
    </location>
</feature>
<evidence type="ECO:0000313" key="2">
    <source>
        <dbReference type="EMBL" id="MDM8200985.1"/>
    </source>
</evidence>
<reference evidence="3" key="2">
    <citation type="submission" date="2023-06" db="EMBL/GenBank/DDBJ databases">
        <title>Identification and characterization of horizontal gene transfer across gut microbiota members of farm animals based on homology search.</title>
        <authorList>
            <person name="Zeman M."/>
            <person name="Kubasova T."/>
            <person name="Jahodarova E."/>
            <person name="Nykrynova M."/>
            <person name="Rychlik I."/>
        </authorList>
    </citation>
    <scope>NUCLEOTIDE SEQUENCE [LARGE SCALE GENOMIC DNA]</scope>
    <source>
        <strain evidence="3">ET340</strain>
    </source>
</reference>
<keyword evidence="3" id="KW-1185">Reference proteome</keyword>
<dbReference type="InterPro" id="IPR052762">
    <property type="entry name" value="PCW_deacetylase/CE"/>
</dbReference>
<organism evidence="2 3">
    <name type="scientific">Allofournierella massiliensis</name>
    <dbReference type="NCBI Taxonomy" id="1650663"/>
    <lineage>
        <taxon>Bacteria</taxon>
        <taxon>Bacillati</taxon>
        <taxon>Bacillota</taxon>
        <taxon>Clostridia</taxon>
        <taxon>Eubacteriales</taxon>
        <taxon>Oscillospiraceae</taxon>
        <taxon>Allofournierella</taxon>
    </lineage>
</organism>
<dbReference type="RefSeq" id="WP_289599633.1">
    <property type="nucleotide sequence ID" value="NZ_JAUDCL010000009.1"/>
</dbReference>
<reference evidence="2 3" key="1">
    <citation type="submission" date="2023-06" db="EMBL/GenBank/DDBJ databases">
        <title>Identification and characterization of horizontal gene transfer across gut microbiota members of farm animals based on homology search.</title>
        <authorList>
            <person name="Schwarzerova J."/>
            <person name="Nykrynova M."/>
            <person name="Jureckova K."/>
            <person name="Cejkova D."/>
            <person name="Rychlik I."/>
        </authorList>
    </citation>
    <scope>NUCLEOTIDE SEQUENCE [LARGE SCALE GENOMIC DNA]</scope>
    <source>
        <strain evidence="2 3">ET340</strain>
    </source>
</reference>